<dbReference type="InterPro" id="IPR009057">
    <property type="entry name" value="Homeodomain-like_sf"/>
</dbReference>
<keyword evidence="1 2" id="KW-0238">DNA-binding</keyword>
<dbReference type="PANTHER" id="PTHR43479">
    <property type="entry name" value="ACREF/ENVCD OPERON REPRESSOR-RELATED"/>
    <property type="match status" value="1"/>
</dbReference>
<feature type="domain" description="HTH tetR-type" evidence="3">
    <location>
        <begin position="11"/>
        <end position="71"/>
    </location>
</feature>
<dbReference type="Pfam" id="PF00440">
    <property type="entry name" value="TetR_N"/>
    <property type="match status" value="1"/>
</dbReference>
<dbReference type="EMBL" id="DWZA01000018">
    <property type="protein sequence ID" value="HJA70299.1"/>
    <property type="molecule type" value="Genomic_DNA"/>
</dbReference>
<dbReference type="SUPFAM" id="SSF46689">
    <property type="entry name" value="Homeodomain-like"/>
    <property type="match status" value="1"/>
</dbReference>
<accession>A0A9D2KMM8</accession>
<name>A0A9D2KMM8_9FIRM</name>
<feature type="DNA-binding region" description="H-T-H motif" evidence="2">
    <location>
        <begin position="34"/>
        <end position="53"/>
    </location>
</feature>
<dbReference type="Proteomes" id="UP000823900">
    <property type="component" value="Unassembled WGS sequence"/>
</dbReference>
<dbReference type="AlphaFoldDB" id="A0A9D2KMM8"/>
<dbReference type="PANTHER" id="PTHR43479:SF11">
    <property type="entry name" value="ACREF_ENVCD OPERON REPRESSOR-RELATED"/>
    <property type="match status" value="1"/>
</dbReference>
<dbReference type="GO" id="GO:0003677">
    <property type="term" value="F:DNA binding"/>
    <property type="evidence" value="ECO:0007669"/>
    <property type="project" value="UniProtKB-UniRule"/>
</dbReference>
<evidence type="ECO:0000256" key="1">
    <source>
        <dbReference type="ARBA" id="ARBA00023125"/>
    </source>
</evidence>
<dbReference type="Pfam" id="PF17924">
    <property type="entry name" value="TetR_C_19"/>
    <property type="match status" value="1"/>
</dbReference>
<evidence type="ECO:0000313" key="4">
    <source>
        <dbReference type="EMBL" id="HJA70299.1"/>
    </source>
</evidence>
<comment type="caution">
    <text evidence="4">The sequence shown here is derived from an EMBL/GenBank/DDBJ whole genome shotgun (WGS) entry which is preliminary data.</text>
</comment>
<organism evidence="4 5">
    <name type="scientific">Candidatus Lachnoclostridium stercoravium</name>
    <dbReference type="NCBI Taxonomy" id="2838633"/>
    <lineage>
        <taxon>Bacteria</taxon>
        <taxon>Bacillati</taxon>
        <taxon>Bacillota</taxon>
        <taxon>Clostridia</taxon>
        <taxon>Lachnospirales</taxon>
        <taxon>Lachnospiraceae</taxon>
    </lineage>
</organism>
<reference evidence="4" key="2">
    <citation type="submission" date="2021-04" db="EMBL/GenBank/DDBJ databases">
        <authorList>
            <person name="Gilroy R."/>
        </authorList>
    </citation>
    <scope>NUCLEOTIDE SEQUENCE</scope>
    <source>
        <strain evidence="4">CHK178-16964</strain>
    </source>
</reference>
<proteinExistence type="predicted"/>
<evidence type="ECO:0000313" key="5">
    <source>
        <dbReference type="Proteomes" id="UP000823900"/>
    </source>
</evidence>
<dbReference type="InterPro" id="IPR001647">
    <property type="entry name" value="HTH_TetR"/>
</dbReference>
<protein>
    <submittedName>
        <fullName evidence="4">TetR family transcriptional regulator</fullName>
    </submittedName>
</protein>
<evidence type="ECO:0000259" key="3">
    <source>
        <dbReference type="PROSITE" id="PS50977"/>
    </source>
</evidence>
<dbReference type="PROSITE" id="PS50977">
    <property type="entry name" value="HTH_TETR_2"/>
    <property type="match status" value="1"/>
</dbReference>
<sequence>MPTQRFFHLKEEKQNIIKQAAMEECARVPYNDISINKIIKAADISRGSFYTYFEDKDDMIKYLLDDFRMQCVNYICSEIQKEDGDTITAVENMMRGLMTDAQQYEEAAVYKNLLLNVGTITNMKTFGPGKCGYDSREYQEFVEKCYQVNNPEKCPFRNEEQMGVVLEMIIILAMKHLAEYHVLQLTDEKTILAVFHEQLEIIRRGL</sequence>
<reference evidence="4" key="1">
    <citation type="journal article" date="2021" name="PeerJ">
        <title>Extensive microbial diversity within the chicken gut microbiome revealed by metagenomics and culture.</title>
        <authorList>
            <person name="Gilroy R."/>
            <person name="Ravi A."/>
            <person name="Getino M."/>
            <person name="Pursley I."/>
            <person name="Horton D.L."/>
            <person name="Alikhan N.F."/>
            <person name="Baker D."/>
            <person name="Gharbi K."/>
            <person name="Hall N."/>
            <person name="Watson M."/>
            <person name="Adriaenssens E.M."/>
            <person name="Foster-Nyarko E."/>
            <person name="Jarju S."/>
            <person name="Secka A."/>
            <person name="Antonio M."/>
            <person name="Oren A."/>
            <person name="Chaudhuri R.R."/>
            <person name="La Ragione R."/>
            <person name="Hildebrand F."/>
            <person name="Pallen M.J."/>
        </authorList>
    </citation>
    <scope>NUCLEOTIDE SEQUENCE</scope>
    <source>
        <strain evidence="4">CHK178-16964</strain>
    </source>
</reference>
<dbReference type="InterPro" id="IPR050624">
    <property type="entry name" value="HTH-type_Tx_Regulator"/>
</dbReference>
<gene>
    <name evidence="4" type="ORF">IAA07_01805</name>
</gene>
<dbReference type="Gene3D" id="1.10.357.10">
    <property type="entry name" value="Tetracycline Repressor, domain 2"/>
    <property type="match status" value="1"/>
</dbReference>
<evidence type="ECO:0000256" key="2">
    <source>
        <dbReference type="PROSITE-ProRule" id="PRU00335"/>
    </source>
</evidence>